<dbReference type="GO" id="GO:0015658">
    <property type="term" value="F:branched-chain amino acid transmembrane transporter activity"/>
    <property type="evidence" value="ECO:0007669"/>
    <property type="project" value="InterPro"/>
</dbReference>
<reference evidence="8" key="1">
    <citation type="submission" date="2017-08" db="EMBL/GenBank/DDBJ databases">
        <authorList>
            <person name="Varghese N."/>
            <person name="Submissions S."/>
        </authorList>
    </citation>
    <scope>NUCLEOTIDE SEQUENCE [LARGE SCALE GENOMIC DNA]</scope>
    <source>
        <strain evidence="8">JA234</strain>
    </source>
</reference>
<dbReference type="PANTHER" id="PTHR30482">
    <property type="entry name" value="HIGH-AFFINITY BRANCHED-CHAIN AMINO ACID TRANSPORT SYSTEM PERMEASE"/>
    <property type="match status" value="1"/>
</dbReference>
<proteinExistence type="predicted"/>
<dbReference type="OrthoDB" id="9804361at2"/>
<accession>A0A285D3N4</accession>
<dbReference type="PANTHER" id="PTHR30482:SF17">
    <property type="entry name" value="ABC TRANSPORTER ATP-BINDING PROTEIN"/>
    <property type="match status" value="1"/>
</dbReference>
<dbReference type="InterPro" id="IPR043428">
    <property type="entry name" value="LivM-like"/>
</dbReference>
<dbReference type="CDD" id="cd06581">
    <property type="entry name" value="TM_PBP1_LivM_like"/>
    <property type="match status" value="1"/>
</dbReference>
<keyword evidence="4 6" id="KW-1133">Transmembrane helix</keyword>
<organism evidence="7 8">
    <name type="scientific">Cereibacter ovatus</name>
    <dbReference type="NCBI Taxonomy" id="439529"/>
    <lineage>
        <taxon>Bacteria</taxon>
        <taxon>Pseudomonadati</taxon>
        <taxon>Pseudomonadota</taxon>
        <taxon>Alphaproteobacteria</taxon>
        <taxon>Rhodobacterales</taxon>
        <taxon>Paracoccaceae</taxon>
        <taxon>Cereibacter</taxon>
    </lineage>
</organism>
<evidence type="ECO:0000256" key="5">
    <source>
        <dbReference type="ARBA" id="ARBA00023136"/>
    </source>
</evidence>
<keyword evidence="8" id="KW-1185">Reference proteome</keyword>
<keyword evidence="2" id="KW-1003">Cell membrane</keyword>
<dbReference type="Proteomes" id="UP000219467">
    <property type="component" value="Unassembled WGS sequence"/>
</dbReference>
<feature type="transmembrane region" description="Helical" evidence="6">
    <location>
        <begin position="87"/>
        <end position="106"/>
    </location>
</feature>
<feature type="transmembrane region" description="Helical" evidence="6">
    <location>
        <begin position="113"/>
        <end position="134"/>
    </location>
</feature>
<dbReference type="Pfam" id="PF02653">
    <property type="entry name" value="BPD_transp_2"/>
    <property type="match status" value="1"/>
</dbReference>
<comment type="subcellular location">
    <subcellularLocation>
        <location evidence="1">Cell membrane</location>
        <topology evidence="1">Multi-pass membrane protein</topology>
    </subcellularLocation>
</comment>
<evidence type="ECO:0000256" key="3">
    <source>
        <dbReference type="ARBA" id="ARBA00022692"/>
    </source>
</evidence>
<feature type="transmembrane region" description="Helical" evidence="6">
    <location>
        <begin position="62"/>
        <end position="81"/>
    </location>
</feature>
<evidence type="ECO:0000256" key="2">
    <source>
        <dbReference type="ARBA" id="ARBA00022475"/>
    </source>
</evidence>
<evidence type="ECO:0000313" key="7">
    <source>
        <dbReference type="EMBL" id="SNX74305.1"/>
    </source>
</evidence>
<evidence type="ECO:0000313" key="8">
    <source>
        <dbReference type="Proteomes" id="UP000219467"/>
    </source>
</evidence>
<keyword evidence="3 6" id="KW-0812">Transmembrane</keyword>
<dbReference type="RefSeq" id="WP_097031647.1">
    <property type="nucleotide sequence ID" value="NZ_OAOQ01000021.1"/>
</dbReference>
<feature type="transmembrane region" description="Helical" evidence="6">
    <location>
        <begin position="154"/>
        <end position="175"/>
    </location>
</feature>
<name>A0A285D3N4_9RHOB</name>
<feature type="transmembrane region" description="Helical" evidence="6">
    <location>
        <begin position="205"/>
        <end position="227"/>
    </location>
</feature>
<feature type="transmembrane region" description="Helical" evidence="6">
    <location>
        <begin position="247"/>
        <end position="270"/>
    </location>
</feature>
<feature type="transmembrane region" description="Helical" evidence="6">
    <location>
        <begin position="34"/>
        <end position="55"/>
    </location>
</feature>
<dbReference type="GO" id="GO:0005886">
    <property type="term" value="C:plasma membrane"/>
    <property type="evidence" value="ECO:0007669"/>
    <property type="project" value="UniProtKB-SubCell"/>
</dbReference>
<gene>
    <name evidence="7" type="ORF">SAMN05878503_12145</name>
</gene>
<evidence type="ECO:0000256" key="4">
    <source>
        <dbReference type="ARBA" id="ARBA00022989"/>
    </source>
</evidence>
<sequence>MRLSDRAMLVTFAVLLPMPALFSAMGEPFLTVVLTRALIFAIAALSLDLILGFGAMVSFGHAAYLGIGAYAAGILAANGVTGLEVQLPVALAAAGAFALVTGAISLRTRGVHFIMITLAFGQMAYFLMSSLSAYGGDDGMALAGRSTLFGADPFGSSLRFFYVTLALLAGIWALLRAVTRSRFGRVLTGTRENETRMQAIGFSPFGYRLTAYAISGMIASVAGVLLANHAAFVSPSYMGWARSGEMIAMVVLGGMGTLTGPVLGAIAFILSEEALARLTTHWRLPFGAAVVLAVLFTRGGLLGALRGRR</sequence>
<dbReference type="InterPro" id="IPR001851">
    <property type="entry name" value="ABC_transp_permease"/>
</dbReference>
<feature type="transmembrane region" description="Helical" evidence="6">
    <location>
        <begin position="282"/>
        <end position="305"/>
    </location>
</feature>
<evidence type="ECO:0000256" key="1">
    <source>
        <dbReference type="ARBA" id="ARBA00004651"/>
    </source>
</evidence>
<dbReference type="EMBL" id="OAOQ01000021">
    <property type="protein sequence ID" value="SNX74305.1"/>
    <property type="molecule type" value="Genomic_DNA"/>
</dbReference>
<evidence type="ECO:0000256" key="6">
    <source>
        <dbReference type="SAM" id="Phobius"/>
    </source>
</evidence>
<dbReference type="AlphaFoldDB" id="A0A285D3N4"/>
<keyword evidence="5 6" id="KW-0472">Membrane</keyword>
<protein>
    <submittedName>
        <fullName evidence="7">Amino acid/amide ABC transporter membrane protein 2 (HAAT family)</fullName>
    </submittedName>
</protein>